<accession>A0ABQ3Y5K2</accession>
<dbReference type="RefSeq" id="WP_203765368.1">
    <property type="nucleotide sequence ID" value="NZ_BAAABO010000019.1"/>
</dbReference>
<evidence type="ECO:0000256" key="2">
    <source>
        <dbReference type="ARBA" id="ARBA00022525"/>
    </source>
</evidence>
<dbReference type="InterPro" id="IPR050557">
    <property type="entry name" value="RTX_toxin/Mannuronan_C5-epim"/>
</dbReference>
<sequence>MLHSPWPARIALTAAATVTVGALAAPAQAATIGTVAVEQKSIVAYVTSPGVTKHTISITRSGRTVTVDDSVAVKAGKGCSAVGGDKTKVRCTLSVNPTWLRLVLGGGNDILVNRSDLSMNVDAGNGNDRITGGPKRDILDGNIGNDALWGLGGNDDLEAYSGADALSGGDGDDKLDGGWDNDRLLGGNGKDLLNGGFGNDIEDGGPGADRFEQNGDLNGSSDADSIIGGAGLDLLTYAVRSKPVTADADAVRGDDGGAGERDTIGTSIEMIQGGNGNDRLIGTPRTDYLYGDAGNDVITGAAGNDFLYGEAGRDNVNGGAGSDQCERGAGDTVAGCEAS</sequence>
<dbReference type="Gene3D" id="2.150.10.10">
    <property type="entry name" value="Serralysin-like metalloprotease, C-terminal"/>
    <property type="match status" value="3"/>
</dbReference>
<gene>
    <name evidence="5" type="ORF">Ade02nite_39020</name>
</gene>
<protein>
    <recommendedName>
        <fullName evidence="7">Calcium-binding protein</fullName>
    </recommendedName>
</protein>
<comment type="caution">
    <text evidence="5">The sequence shown here is derived from an EMBL/GenBank/DDBJ whole genome shotgun (WGS) entry which is preliminary data.</text>
</comment>
<evidence type="ECO:0000256" key="4">
    <source>
        <dbReference type="SAM" id="SignalP"/>
    </source>
</evidence>
<dbReference type="SUPFAM" id="SSF51120">
    <property type="entry name" value="beta-Roll"/>
    <property type="match status" value="2"/>
</dbReference>
<dbReference type="PANTHER" id="PTHR38340">
    <property type="entry name" value="S-LAYER PROTEIN"/>
    <property type="match status" value="1"/>
</dbReference>
<evidence type="ECO:0000256" key="3">
    <source>
        <dbReference type="SAM" id="MobiDB-lite"/>
    </source>
</evidence>
<dbReference type="InterPro" id="IPR001343">
    <property type="entry name" value="Hemolysn_Ca-bd"/>
</dbReference>
<dbReference type="PANTHER" id="PTHR38340:SF1">
    <property type="entry name" value="S-LAYER PROTEIN"/>
    <property type="match status" value="1"/>
</dbReference>
<name>A0ABQ3Y5K2_9ACTN</name>
<reference evidence="5 6" key="1">
    <citation type="submission" date="2021-01" db="EMBL/GenBank/DDBJ databases">
        <title>Whole genome shotgun sequence of Actinoplanes deccanensis NBRC 13994.</title>
        <authorList>
            <person name="Komaki H."/>
            <person name="Tamura T."/>
        </authorList>
    </citation>
    <scope>NUCLEOTIDE SEQUENCE [LARGE SCALE GENOMIC DNA]</scope>
    <source>
        <strain evidence="5 6">NBRC 13994</strain>
    </source>
</reference>
<dbReference type="EMBL" id="BOMI01000073">
    <property type="protein sequence ID" value="GID75261.1"/>
    <property type="molecule type" value="Genomic_DNA"/>
</dbReference>
<feature type="signal peptide" evidence="4">
    <location>
        <begin position="1"/>
        <end position="29"/>
    </location>
</feature>
<evidence type="ECO:0008006" key="7">
    <source>
        <dbReference type="Google" id="ProtNLM"/>
    </source>
</evidence>
<keyword evidence="6" id="KW-1185">Reference proteome</keyword>
<feature type="region of interest" description="Disordered" evidence="3">
    <location>
        <begin position="202"/>
        <end position="222"/>
    </location>
</feature>
<keyword evidence="4" id="KW-0732">Signal</keyword>
<evidence type="ECO:0000313" key="5">
    <source>
        <dbReference type="EMBL" id="GID75261.1"/>
    </source>
</evidence>
<evidence type="ECO:0000256" key="1">
    <source>
        <dbReference type="ARBA" id="ARBA00004613"/>
    </source>
</evidence>
<feature type="region of interest" description="Disordered" evidence="3">
    <location>
        <begin position="318"/>
        <end position="339"/>
    </location>
</feature>
<proteinExistence type="predicted"/>
<organism evidence="5 6">
    <name type="scientific">Paractinoplanes deccanensis</name>
    <dbReference type="NCBI Taxonomy" id="113561"/>
    <lineage>
        <taxon>Bacteria</taxon>
        <taxon>Bacillati</taxon>
        <taxon>Actinomycetota</taxon>
        <taxon>Actinomycetes</taxon>
        <taxon>Micromonosporales</taxon>
        <taxon>Micromonosporaceae</taxon>
        <taxon>Paractinoplanes</taxon>
    </lineage>
</organism>
<feature type="chain" id="PRO_5047403344" description="Calcium-binding protein" evidence="4">
    <location>
        <begin position="30"/>
        <end position="339"/>
    </location>
</feature>
<dbReference type="PRINTS" id="PR00313">
    <property type="entry name" value="CABNDNGRPT"/>
</dbReference>
<dbReference type="Pfam" id="PF00353">
    <property type="entry name" value="HemolysinCabind"/>
    <property type="match status" value="4"/>
</dbReference>
<evidence type="ECO:0000313" key="6">
    <source>
        <dbReference type="Proteomes" id="UP000609879"/>
    </source>
</evidence>
<comment type="subcellular location">
    <subcellularLocation>
        <location evidence="1">Secreted</location>
    </subcellularLocation>
</comment>
<dbReference type="InterPro" id="IPR011049">
    <property type="entry name" value="Serralysin-like_metalloprot_C"/>
</dbReference>
<keyword evidence="2" id="KW-0964">Secreted</keyword>
<dbReference type="Proteomes" id="UP000609879">
    <property type="component" value="Unassembled WGS sequence"/>
</dbReference>
<dbReference type="PROSITE" id="PS00330">
    <property type="entry name" value="HEMOLYSIN_CALCIUM"/>
    <property type="match status" value="2"/>
</dbReference>
<dbReference type="InterPro" id="IPR018511">
    <property type="entry name" value="Hemolysin-typ_Ca-bd_CS"/>
</dbReference>